<name>A0A2Z7BUB4_9LAMI</name>
<dbReference type="EMBL" id="KV004416">
    <property type="protein sequence ID" value="KZV35685.1"/>
    <property type="molecule type" value="Genomic_DNA"/>
</dbReference>
<proteinExistence type="predicted"/>
<gene>
    <name evidence="2" type="ORF">F511_11242</name>
</gene>
<organism evidence="2 3">
    <name type="scientific">Dorcoceras hygrometricum</name>
    <dbReference type="NCBI Taxonomy" id="472368"/>
    <lineage>
        <taxon>Eukaryota</taxon>
        <taxon>Viridiplantae</taxon>
        <taxon>Streptophyta</taxon>
        <taxon>Embryophyta</taxon>
        <taxon>Tracheophyta</taxon>
        <taxon>Spermatophyta</taxon>
        <taxon>Magnoliopsida</taxon>
        <taxon>eudicotyledons</taxon>
        <taxon>Gunneridae</taxon>
        <taxon>Pentapetalae</taxon>
        <taxon>asterids</taxon>
        <taxon>lamiids</taxon>
        <taxon>Lamiales</taxon>
        <taxon>Gesneriaceae</taxon>
        <taxon>Didymocarpoideae</taxon>
        <taxon>Trichosporeae</taxon>
        <taxon>Loxocarpinae</taxon>
        <taxon>Dorcoceras</taxon>
    </lineage>
</organism>
<dbReference type="AlphaFoldDB" id="A0A2Z7BUB4"/>
<protein>
    <submittedName>
        <fullName evidence="2">Uncharacterized protein</fullName>
    </submittedName>
</protein>
<keyword evidence="3" id="KW-1185">Reference proteome</keyword>
<reference evidence="2 3" key="1">
    <citation type="journal article" date="2015" name="Proc. Natl. Acad. Sci. U.S.A.">
        <title>The resurrection genome of Boea hygrometrica: A blueprint for survival of dehydration.</title>
        <authorList>
            <person name="Xiao L."/>
            <person name="Yang G."/>
            <person name="Zhang L."/>
            <person name="Yang X."/>
            <person name="Zhao S."/>
            <person name="Ji Z."/>
            <person name="Zhou Q."/>
            <person name="Hu M."/>
            <person name="Wang Y."/>
            <person name="Chen M."/>
            <person name="Xu Y."/>
            <person name="Jin H."/>
            <person name="Xiao X."/>
            <person name="Hu G."/>
            <person name="Bao F."/>
            <person name="Hu Y."/>
            <person name="Wan P."/>
            <person name="Li L."/>
            <person name="Deng X."/>
            <person name="Kuang T."/>
            <person name="Xiang C."/>
            <person name="Zhu J.K."/>
            <person name="Oliver M.J."/>
            <person name="He Y."/>
        </authorList>
    </citation>
    <scope>NUCLEOTIDE SEQUENCE [LARGE SCALE GENOMIC DNA]</scope>
    <source>
        <strain evidence="3">cv. XS01</strain>
    </source>
</reference>
<evidence type="ECO:0000313" key="2">
    <source>
        <dbReference type="EMBL" id="KZV35685.1"/>
    </source>
</evidence>
<evidence type="ECO:0000256" key="1">
    <source>
        <dbReference type="SAM" id="MobiDB-lite"/>
    </source>
</evidence>
<evidence type="ECO:0000313" key="3">
    <source>
        <dbReference type="Proteomes" id="UP000250235"/>
    </source>
</evidence>
<dbReference type="Proteomes" id="UP000250235">
    <property type="component" value="Unassembled WGS sequence"/>
</dbReference>
<sequence>MTSPETRRSGGRRRRRRHHEILARRKGARRRDKRAASARIMAQRASTIAAAAAHQVSHILAQRASAAGQQRAISRGAAQRSGHLARRSGEGGQRRLSAAHAQRCAPLARRLRRLPLAMHGQHAWFRSRMRARREGGGRRMRRRPVAVLRSFDVSILKFNKLDTIMAIHIDQIQKNLALIPLLGIRIRPPARQRKNKE</sequence>
<accession>A0A2Z7BUB4</accession>
<feature type="region of interest" description="Disordered" evidence="1">
    <location>
        <begin position="71"/>
        <end position="96"/>
    </location>
</feature>